<dbReference type="EMBL" id="NFIJ01000021">
    <property type="protein sequence ID" value="OUO03581.1"/>
    <property type="molecule type" value="Genomic_DNA"/>
</dbReference>
<evidence type="ECO:0000256" key="1">
    <source>
        <dbReference type="SAM" id="SignalP"/>
    </source>
</evidence>
<comment type="caution">
    <text evidence="3">The sequence shown here is derived from an EMBL/GenBank/DDBJ whole genome shotgun (WGS) entry which is preliminary data.</text>
</comment>
<organism evidence="3 4">
    <name type="scientific">Parabacteroides johnsonii</name>
    <dbReference type="NCBI Taxonomy" id="387661"/>
    <lineage>
        <taxon>Bacteria</taxon>
        <taxon>Pseudomonadati</taxon>
        <taxon>Bacteroidota</taxon>
        <taxon>Bacteroidia</taxon>
        <taxon>Bacteroidales</taxon>
        <taxon>Tannerellaceae</taxon>
        <taxon>Parabacteroides</taxon>
    </lineage>
</organism>
<gene>
    <name evidence="3" type="ORF">B5F96_15340</name>
</gene>
<dbReference type="Proteomes" id="UP000195975">
    <property type="component" value="Unassembled WGS sequence"/>
</dbReference>
<evidence type="ECO:0000313" key="3">
    <source>
        <dbReference type="EMBL" id="OUO03581.1"/>
    </source>
</evidence>
<evidence type="ECO:0000313" key="4">
    <source>
        <dbReference type="Proteomes" id="UP000195975"/>
    </source>
</evidence>
<feature type="chain" id="PRO_5040507732" description="DUF6383 domain-containing protein" evidence="1">
    <location>
        <begin position="27"/>
        <end position="1113"/>
    </location>
</feature>
<reference evidence="4" key="1">
    <citation type="submission" date="2017-04" db="EMBL/GenBank/DDBJ databases">
        <title>Function of individual gut microbiota members based on whole genome sequencing of pure cultures obtained from chicken caecum.</title>
        <authorList>
            <person name="Medvecky M."/>
            <person name="Cejkova D."/>
            <person name="Polansky O."/>
            <person name="Karasova D."/>
            <person name="Kubasova T."/>
            <person name="Cizek A."/>
            <person name="Rychlik I."/>
        </authorList>
    </citation>
    <scope>NUCLEOTIDE SEQUENCE [LARGE SCALE GENOMIC DNA]</scope>
    <source>
        <strain evidence="4">An42</strain>
    </source>
</reference>
<accession>A0A9Q5X6W3</accession>
<dbReference type="AlphaFoldDB" id="A0A9Q5X6W3"/>
<keyword evidence="1" id="KW-0732">Signal</keyword>
<dbReference type="InterPro" id="IPR045963">
    <property type="entry name" value="DUF6383"/>
</dbReference>
<name>A0A9Q5X6W3_9BACT</name>
<feature type="domain" description="DUF6383" evidence="2">
    <location>
        <begin position="1040"/>
        <end position="1112"/>
    </location>
</feature>
<protein>
    <recommendedName>
        <fullName evidence="2">DUF6383 domain-containing protein</fullName>
    </recommendedName>
</protein>
<proteinExistence type="predicted"/>
<dbReference type="Pfam" id="PF19910">
    <property type="entry name" value="DUF6383"/>
    <property type="match status" value="1"/>
</dbReference>
<evidence type="ECO:0000259" key="2">
    <source>
        <dbReference type="Pfam" id="PF19910"/>
    </source>
</evidence>
<feature type="signal peptide" evidence="1">
    <location>
        <begin position="1"/>
        <end position="26"/>
    </location>
</feature>
<sequence length="1113" mass="118493">MIMNKRFSTLLAAALVAGGLSANVMATDIATTDLKDGQFIHLSTATGGTTYLAMDAKGDFSTVDASNWSGKINSLLGALWQIKLIPHTTQAGTTYTYSFTNRLSGQMLSVNLQSNVVGGGRAAISAPTAVAENEIAANEKGGNTEWAYEAGKGFYAVKGDSIFTIGTNVSTGRLTFAAAKLTTAPSNTTMYLGEVSDAAVTLKASDFNALVKANAGRLFFTDENVSSTEKNVLTANKWEAVDAKMTSGKYASAGTDVLFLTNGKEYKNRMDADMADATTTQKEYLLVDYNFYDPSKEFNMLVADTIATEPTTSDADAKFDDRTVIAKHHPATAAFTVTYYIPNDSMVFAPAYVPTSIPVATTLEAMHTALPTDGEVAAVKTVVDYLKAGVTLFSAQDKASDFPKGTKFAEVKKFTEEGATGSAKTGQDLIDAVKTEIKGITYSETAATKKKQEAYVAAVNKYLTALNGLEITTVSDASSAALVSTSAIKDGSNYVDGLNVLTVAAVSPAKQVVIRKLSNTKVLTIGEITSATETNGNLIATIKTSDKDATIGGDATIAEGLYYIIDAEKEESAGVANKYYGLYFDESPVNPANYVAKAQAFNPFAQYVVAKAAGVDKGNYTITNRGDKNEGWQGVTNVVDKDNNIFVIEGDTVQLVAAEDVDADNAYIGFKYITANDAKNNKFTITSAADVLEGQSIVMTEDSTLKVAAPEDEVLYTLVPSDEKEYGVEDALKKVTYTIMDADSAFIIYDATRGYVFSNGKHATKNGTPVQFTMIAVDTDSTFVLYDGTNNKKLVVSTQYKTISGEDLDARNDMFIVKPQAAPASYKSLPKHVRIQAINGDYAAVNAKNQAIAVREGDLKADVYDNLDFIFWLDTAHYDNAAPYTYYITKGVKATEEVAASRLYMWNSVDSAAAKDANKELPYIYGTGANRVMFRTASIMAQDTLLIPTLDAAAKIDTVSVAAGKSADGLKHDVKAGVKNFQFSFEFASKDSENEYNIVCQNNNGKNYVHNINGVLAMGPKEDAVVVNVLNVSAEDEEATGNETITTDGVKVIASEGQVEITGAAGKKVVISNILGQPVANTVLTSDNATIAAPAGVVVVAVEGEAAVKAIVK</sequence>